<sequence>MATLAVGAPTQAAPVHAAPSQTASNQAASERAAPPPSPERAALNVWPGERTYRSVAVYGRRLVPGTRLILSFGPPEATNPDAGRVGGNAGCNNMFGRGHIAGGRLLVPLLASTRMYCEGRMAQEQWYSNLLTGRPTIRIISGDRLVLRQGRRLTVVFVAVATR</sequence>
<dbReference type="Gene3D" id="2.40.128.270">
    <property type="match status" value="1"/>
</dbReference>
<dbReference type="InterPro" id="IPR005184">
    <property type="entry name" value="DUF306_Meta_HslJ"/>
</dbReference>
<gene>
    <name evidence="3" type="ORF">GCM10009681_03450</name>
</gene>
<feature type="region of interest" description="Disordered" evidence="1">
    <location>
        <begin position="1"/>
        <end position="42"/>
    </location>
</feature>
<dbReference type="Pfam" id="PF03724">
    <property type="entry name" value="META"/>
    <property type="match status" value="1"/>
</dbReference>
<proteinExistence type="predicted"/>
<dbReference type="InterPro" id="IPR053147">
    <property type="entry name" value="Hsp_HslJ-like"/>
</dbReference>
<evidence type="ECO:0000313" key="4">
    <source>
        <dbReference type="Proteomes" id="UP001500655"/>
    </source>
</evidence>
<accession>A0ABN2JR70</accession>
<dbReference type="Proteomes" id="UP001500655">
    <property type="component" value="Unassembled WGS sequence"/>
</dbReference>
<protein>
    <recommendedName>
        <fullName evidence="2">DUF306 domain-containing protein</fullName>
    </recommendedName>
</protein>
<feature type="domain" description="DUF306" evidence="2">
    <location>
        <begin position="81"/>
        <end position="152"/>
    </location>
</feature>
<dbReference type="PANTHER" id="PTHR35535:SF1">
    <property type="entry name" value="HEAT SHOCK PROTEIN HSLJ"/>
    <property type="match status" value="1"/>
</dbReference>
<evidence type="ECO:0000256" key="1">
    <source>
        <dbReference type="SAM" id="MobiDB-lite"/>
    </source>
</evidence>
<dbReference type="InterPro" id="IPR038670">
    <property type="entry name" value="HslJ-like_sf"/>
</dbReference>
<dbReference type="EMBL" id="BAAALS010000001">
    <property type="protein sequence ID" value="GAA1736214.1"/>
    <property type="molecule type" value="Genomic_DNA"/>
</dbReference>
<reference evidence="3 4" key="1">
    <citation type="journal article" date="2019" name="Int. J. Syst. Evol. Microbiol.">
        <title>The Global Catalogue of Microorganisms (GCM) 10K type strain sequencing project: providing services to taxonomists for standard genome sequencing and annotation.</title>
        <authorList>
            <consortium name="The Broad Institute Genomics Platform"/>
            <consortium name="The Broad Institute Genome Sequencing Center for Infectious Disease"/>
            <person name="Wu L."/>
            <person name="Ma J."/>
        </authorList>
    </citation>
    <scope>NUCLEOTIDE SEQUENCE [LARGE SCALE GENOMIC DNA]</scope>
    <source>
        <strain evidence="3 4">JCM 13249</strain>
    </source>
</reference>
<evidence type="ECO:0000313" key="3">
    <source>
        <dbReference type="EMBL" id="GAA1736214.1"/>
    </source>
</evidence>
<organism evidence="3 4">
    <name type="scientific">Luedemannella helvata</name>
    <dbReference type="NCBI Taxonomy" id="349315"/>
    <lineage>
        <taxon>Bacteria</taxon>
        <taxon>Bacillati</taxon>
        <taxon>Actinomycetota</taxon>
        <taxon>Actinomycetes</taxon>
        <taxon>Micromonosporales</taxon>
        <taxon>Micromonosporaceae</taxon>
        <taxon>Luedemannella</taxon>
    </lineage>
</organism>
<comment type="caution">
    <text evidence="3">The sequence shown here is derived from an EMBL/GenBank/DDBJ whole genome shotgun (WGS) entry which is preliminary data.</text>
</comment>
<dbReference type="PANTHER" id="PTHR35535">
    <property type="entry name" value="HEAT SHOCK PROTEIN HSLJ"/>
    <property type="match status" value="1"/>
</dbReference>
<name>A0ABN2JR70_9ACTN</name>
<dbReference type="RefSeq" id="WP_344075949.1">
    <property type="nucleotide sequence ID" value="NZ_BAAALS010000001.1"/>
</dbReference>
<keyword evidence="4" id="KW-1185">Reference proteome</keyword>
<evidence type="ECO:0000259" key="2">
    <source>
        <dbReference type="Pfam" id="PF03724"/>
    </source>
</evidence>